<dbReference type="EMBL" id="CAJOBJ010371842">
    <property type="protein sequence ID" value="CAF5223789.1"/>
    <property type="molecule type" value="Genomic_DNA"/>
</dbReference>
<gene>
    <name evidence="1" type="ORF">GIL414_LOCUS85764</name>
</gene>
<name>A0A8S3JYD4_9BILA</name>
<feature type="non-terminal residue" evidence="1">
    <location>
        <position position="1"/>
    </location>
</feature>
<accession>A0A8S3JYD4</accession>
<dbReference type="Proteomes" id="UP000681720">
    <property type="component" value="Unassembled WGS sequence"/>
</dbReference>
<dbReference type="AlphaFoldDB" id="A0A8S3JYD4"/>
<reference evidence="1" key="1">
    <citation type="submission" date="2021-02" db="EMBL/GenBank/DDBJ databases">
        <authorList>
            <person name="Nowell W R."/>
        </authorList>
    </citation>
    <scope>NUCLEOTIDE SEQUENCE</scope>
</reference>
<comment type="caution">
    <text evidence="1">The sequence shown here is derived from an EMBL/GenBank/DDBJ whole genome shotgun (WGS) entry which is preliminary data.</text>
</comment>
<sequence>YAVLSYGITELYALGIPMFVPTIDFIVELNLVIDRTLIDKSYCGRSLKFDDMPKQHTNSHHPFSPEDIISPEAIPYWLQFADYYQLPYIQTFSSWTNLIEKLSTTNFKTVHDNMHDENVRRKVELTKKWKSVFAKIDRVQRVIPQDYDTAIKQLWNTTRLQAI</sequence>
<organism evidence="1 2">
    <name type="scientific">Rotaria magnacalcarata</name>
    <dbReference type="NCBI Taxonomy" id="392030"/>
    <lineage>
        <taxon>Eukaryota</taxon>
        <taxon>Metazoa</taxon>
        <taxon>Spiralia</taxon>
        <taxon>Gnathifera</taxon>
        <taxon>Rotifera</taxon>
        <taxon>Eurotatoria</taxon>
        <taxon>Bdelloidea</taxon>
        <taxon>Philodinida</taxon>
        <taxon>Philodinidae</taxon>
        <taxon>Rotaria</taxon>
    </lineage>
</organism>
<evidence type="ECO:0000313" key="2">
    <source>
        <dbReference type="Proteomes" id="UP000681720"/>
    </source>
</evidence>
<evidence type="ECO:0000313" key="1">
    <source>
        <dbReference type="EMBL" id="CAF5223789.1"/>
    </source>
</evidence>
<proteinExistence type="predicted"/>
<protein>
    <submittedName>
        <fullName evidence="1">Uncharacterized protein</fullName>
    </submittedName>
</protein>